<comment type="caution">
    <text evidence="1">The sequence shown here is derived from an EMBL/GenBank/DDBJ whole genome shotgun (WGS) entry which is preliminary data.</text>
</comment>
<evidence type="ECO:0000313" key="1">
    <source>
        <dbReference type="EMBL" id="KAG2575414.1"/>
    </source>
</evidence>
<evidence type="ECO:0000313" key="2">
    <source>
        <dbReference type="Proteomes" id="UP000823388"/>
    </source>
</evidence>
<gene>
    <name evidence="1" type="ORF">PVAP13_7KG380650</name>
</gene>
<name>A0A8T0QQS2_PANVG</name>
<reference evidence="1" key="1">
    <citation type="submission" date="2020-05" db="EMBL/GenBank/DDBJ databases">
        <title>WGS assembly of Panicum virgatum.</title>
        <authorList>
            <person name="Lovell J.T."/>
            <person name="Jenkins J."/>
            <person name="Shu S."/>
            <person name="Juenger T.E."/>
            <person name="Schmutz J."/>
        </authorList>
    </citation>
    <scope>NUCLEOTIDE SEQUENCE</scope>
    <source>
        <strain evidence="1">AP13</strain>
    </source>
</reference>
<proteinExistence type="predicted"/>
<dbReference type="Proteomes" id="UP000823388">
    <property type="component" value="Chromosome 7K"/>
</dbReference>
<protein>
    <submittedName>
        <fullName evidence="1">Uncharacterized protein</fullName>
    </submittedName>
</protein>
<sequence length="135" mass="15718">MKFQFVYDGMIPFLFGGLAKRAPSSAVLPIRPPPNFFDNIETESCQINYPPRSCSCRLKCRDRRTTTPCICCPGMYDRCSWLPKGHWRRAYGLDRSIYKDVCYQEETVETVVFSGSQFQRRSPLTTEEMRNLLLK</sequence>
<dbReference type="EMBL" id="CM029049">
    <property type="protein sequence ID" value="KAG2575414.1"/>
    <property type="molecule type" value="Genomic_DNA"/>
</dbReference>
<accession>A0A8T0QQS2</accession>
<keyword evidence="2" id="KW-1185">Reference proteome</keyword>
<dbReference type="AlphaFoldDB" id="A0A8T0QQS2"/>
<organism evidence="1 2">
    <name type="scientific">Panicum virgatum</name>
    <name type="common">Blackwell switchgrass</name>
    <dbReference type="NCBI Taxonomy" id="38727"/>
    <lineage>
        <taxon>Eukaryota</taxon>
        <taxon>Viridiplantae</taxon>
        <taxon>Streptophyta</taxon>
        <taxon>Embryophyta</taxon>
        <taxon>Tracheophyta</taxon>
        <taxon>Spermatophyta</taxon>
        <taxon>Magnoliopsida</taxon>
        <taxon>Liliopsida</taxon>
        <taxon>Poales</taxon>
        <taxon>Poaceae</taxon>
        <taxon>PACMAD clade</taxon>
        <taxon>Panicoideae</taxon>
        <taxon>Panicodae</taxon>
        <taxon>Paniceae</taxon>
        <taxon>Panicinae</taxon>
        <taxon>Panicum</taxon>
        <taxon>Panicum sect. Hiantes</taxon>
    </lineage>
</organism>